<keyword evidence="2" id="KW-1185">Reference proteome</keyword>
<proteinExistence type="predicted"/>
<dbReference type="PaxDb" id="3708-A0A078IFG1"/>
<organism evidence="1 2">
    <name type="scientific">Brassica napus</name>
    <name type="common">Rape</name>
    <dbReference type="NCBI Taxonomy" id="3708"/>
    <lineage>
        <taxon>Eukaryota</taxon>
        <taxon>Viridiplantae</taxon>
        <taxon>Streptophyta</taxon>
        <taxon>Embryophyta</taxon>
        <taxon>Tracheophyta</taxon>
        <taxon>Spermatophyta</taxon>
        <taxon>Magnoliopsida</taxon>
        <taxon>eudicotyledons</taxon>
        <taxon>Gunneridae</taxon>
        <taxon>Pentapetalae</taxon>
        <taxon>rosids</taxon>
        <taxon>malvids</taxon>
        <taxon>Brassicales</taxon>
        <taxon>Brassicaceae</taxon>
        <taxon>Brassiceae</taxon>
        <taxon>Brassica</taxon>
    </lineage>
</organism>
<protein>
    <submittedName>
        <fullName evidence="1">BnaA02g16370D protein</fullName>
    </submittedName>
</protein>
<dbReference type="Proteomes" id="UP000028999">
    <property type="component" value="Unassembled WGS sequence"/>
</dbReference>
<sequence>MSSSPSLEILAKLKVSLCGMAPPFTNGQPTLKIERVSCSNTKFSSVGSKFMAVKSDGVSRQVSEIIELVKSIESLKLEEGKSQGSSLLVLTLKRLS</sequence>
<name>A0A078IFG1_BRANA</name>
<dbReference type="Gramene" id="CDY48044">
    <property type="protein sequence ID" value="CDY48044"/>
    <property type="gene ID" value="GSBRNA2T00088697001"/>
</dbReference>
<dbReference type="EMBL" id="LK032750">
    <property type="protein sequence ID" value="CDY48044.1"/>
    <property type="molecule type" value="Genomic_DNA"/>
</dbReference>
<dbReference type="STRING" id="3708.A0A078IFG1"/>
<evidence type="ECO:0000313" key="1">
    <source>
        <dbReference type="EMBL" id="CDY48044.1"/>
    </source>
</evidence>
<evidence type="ECO:0000313" key="2">
    <source>
        <dbReference type="Proteomes" id="UP000028999"/>
    </source>
</evidence>
<dbReference type="AlphaFoldDB" id="A0A078IFG1"/>
<reference evidence="1 2" key="1">
    <citation type="journal article" date="2014" name="Science">
        <title>Plant genetics. Early allopolyploid evolution in the post-Neolithic Brassica napus oilseed genome.</title>
        <authorList>
            <person name="Chalhoub B."/>
            <person name="Denoeud F."/>
            <person name="Liu S."/>
            <person name="Parkin I.A."/>
            <person name="Tang H."/>
            <person name="Wang X."/>
            <person name="Chiquet J."/>
            <person name="Belcram H."/>
            <person name="Tong C."/>
            <person name="Samans B."/>
            <person name="Correa M."/>
            <person name="Da Silva C."/>
            <person name="Just J."/>
            <person name="Falentin C."/>
            <person name="Koh C.S."/>
            <person name="Le Clainche I."/>
            <person name="Bernard M."/>
            <person name="Bento P."/>
            <person name="Noel B."/>
            <person name="Labadie K."/>
            <person name="Alberti A."/>
            <person name="Charles M."/>
            <person name="Arnaud D."/>
            <person name="Guo H."/>
            <person name="Daviaud C."/>
            <person name="Alamery S."/>
            <person name="Jabbari K."/>
            <person name="Zhao M."/>
            <person name="Edger P.P."/>
            <person name="Chelaifa H."/>
            <person name="Tack D."/>
            <person name="Lassalle G."/>
            <person name="Mestiri I."/>
            <person name="Schnel N."/>
            <person name="Le Paslier M.C."/>
            <person name="Fan G."/>
            <person name="Renault V."/>
            <person name="Bayer P.E."/>
            <person name="Golicz A.A."/>
            <person name="Manoli S."/>
            <person name="Lee T.H."/>
            <person name="Thi V.H."/>
            <person name="Chalabi S."/>
            <person name="Hu Q."/>
            <person name="Fan C."/>
            <person name="Tollenaere R."/>
            <person name="Lu Y."/>
            <person name="Battail C."/>
            <person name="Shen J."/>
            <person name="Sidebottom C.H."/>
            <person name="Wang X."/>
            <person name="Canaguier A."/>
            <person name="Chauveau A."/>
            <person name="Berard A."/>
            <person name="Deniot G."/>
            <person name="Guan M."/>
            <person name="Liu Z."/>
            <person name="Sun F."/>
            <person name="Lim Y.P."/>
            <person name="Lyons E."/>
            <person name="Town C.D."/>
            <person name="Bancroft I."/>
            <person name="Wang X."/>
            <person name="Meng J."/>
            <person name="Ma J."/>
            <person name="Pires J.C."/>
            <person name="King G.J."/>
            <person name="Brunel D."/>
            <person name="Delourme R."/>
            <person name="Renard M."/>
            <person name="Aury J.M."/>
            <person name="Adams K.L."/>
            <person name="Batley J."/>
            <person name="Snowdon R.J."/>
            <person name="Tost J."/>
            <person name="Edwards D."/>
            <person name="Zhou Y."/>
            <person name="Hua W."/>
            <person name="Sharpe A.G."/>
            <person name="Paterson A.H."/>
            <person name="Guan C."/>
            <person name="Wincker P."/>
        </authorList>
    </citation>
    <scope>NUCLEOTIDE SEQUENCE [LARGE SCALE GENOMIC DNA]</scope>
    <source>
        <strain evidence="2">cv. Darmor-bzh</strain>
    </source>
</reference>
<accession>A0A078IFG1</accession>
<gene>
    <name evidence="1" type="primary">BnaA02g16370D</name>
    <name evidence="1" type="ORF">GSBRNA2T00088697001</name>
</gene>